<protein>
    <submittedName>
        <fullName evidence="1">Uncharacterized protein</fullName>
    </submittedName>
</protein>
<evidence type="ECO:0000313" key="1">
    <source>
        <dbReference type="EMBL" id="CUH52488.1"/>
    </source>
</evidence>
<dbReference type="AlphaFoldDB" id="A0A0P1FFZ3"/>
<proteinExistence type="predicted"/>
<dbReference type="EMBL" id="CYPW01000017">
    <property type="protein sequence ID" value="CUH52488.1"/>
    <property type="molecule type" value="Genomic_DNA"/>
</dbReference>
<organism evidence="1 2">
    <name type="scientific">Shimia marina</name>
    <dbReference type="NCBI Taxonomy" id="321267"/>
    <lineage>
        <taxon>Bacteria</taxon>
        <taxon>Pseudomonadati</taxon>
        <taxon>Pseudomonadota</taxon>
        <taxon>Alphaproteobacteria</taxon>
        <taxon>Rhodobacterales</taxon>
        <taxon>Roseobacteraceae</taxon>
    </lineage>
</organism>
<dbReference type="STRING" id="321267.SHM7688_01934"/>
<dbReference type="Proteomes" id="UP000054823">
    <property type="component" value="Unassembled WGS sequence"/>
</dbReference>
<sequence length="69" mass="7244">MRVKSACNLVASALSLHAVYGESHLYFPPACAPVGNRTAPFVTAHPPAPVTKGAMRMFWSALGGAQDAF</sequence>
<accession>A0A0P1FFZ3</accession>
<name>A0A0P1FFZ3_9RHOB</name>
<gene>
    <name evidence="1" type="ORF">SHM7688_01934</name>
</gene>
<reference evidence="1 2" key="1">
    <citation type="submission" date="2015-09" db="EMBL/GenBank/DDBJ databases">
        <authorList>
            <consortium name="Swine Surveillance"/>
        </authorList>
    </citation>
    <scope>NUCLEOTIDE SEQUENCE [LARGE SCALE GENOMIC DNA]</scope>
    <source>
        <strain evidence="1 2">CECT 7688</strain>
    </source>
</reference>
<keyword evidence="2" id="KW-1185">Reference proteome</keyword>
<evidence type="ECO:0000313" key="2">
    <source>
        <dbReference type="Proteomes" id="UP000054823"/>
    </source>
</evidence>